<dbReference type="EMBL" id="CP094348">
    <property type="protein sequence ID" value="UOB19776.1"/>
    <property type="molecule type" value="Genomic_DNA"/>
</dbReference>
<keyword evidence="9" id="KW-1185">Reference proteome</keyword>
<evidence type="ECO:0000256" key="2">
    <source>
        <dbReference type="ARBA" id="ARBA00022475"/>
    </source>
</evidence>
<feature type="transmembrane region" description="Helical" evidence="6">
    <location>
        <begin position="326"/>
        <end position="350"/>
    </location>
</feature>
<evidence type="ECO:0000313" key="8">
    <source>
        <dbReference type="EMBL" id="UOB19776.1"/>
    </source>
</evidence>
<dbReference type="Proteomes" id="UP000830343">
    <property type="component" value="Chromosome"/>
</dbReference>
<feature type="transmembrane region" description="Helical" evidence="6">
    <location>
        <begin position="371"/>
        <end position="404"/>
    </location>
</feature>
<evidence type="ECO:0000256" key="5">
    <source>
        <dbReference type="ARBA" id="ARBA00023136"/>
    </source>
</evidence>
<dbReference type="SUPFAM" id="SSF56281">
    <property type="entry name" value="Metallo-hydrolase/oxidoreductase"/>
    <property type="match status" value="1"/>
</dbReference>
<dbReference type="NCBIfam" id="TIGR00360">
    <property type="entry name" value="ComEC_N-term"/>
    <property type="match status" value="1"/>
</dbReference>
<dbReference type="CDD" id="cd07731">
    <property type="entry name" value="ComA-like_MBL-fold"/>
    <property type="match status" value="1"/>
</dbReference>
<accession>A0ABY3ZSA4</accession>
<keyword evidence="4 6" id="KW-1133">Transmembrane helix</keyword>
<dbReference type="InterPro" id="IPR036866">
    <property type="entry name" value="RibonucZ/Hydroxyglut_hydro"/>
</dbReference>
<dbReference type="NCBIfam" id="TIGR00361">
    <property type="entry name" value="ComEC_Rec2"/>
    <property type="match status" value="1"/>
</dbReference>
<evidence type="ECO:0000256" key="6">
    <source>
        <dbReference type="SAM" id="Phobius"/>
    </source>
</evidence>
<dbReference type="InterPro" id="IPR001279">
    <property type="entry name" value="Metallo-B-lactamas"/>
</dbReference>
<dbReference type="InterPro" id="IPR052159">
    <property type="entry name" value="Competence_DNA_uptake"/>
</dbReference>
<evidence type="ECO:0000256" key="4">
    <source>
        <dbReference type="ARBA" id="ARBA00022989"/>
    </source>
</evidence>
<dbReference type="RefSeq" id="WP_243365161.1">
    <property type="nucleotide sequence ID" value="NZ_CP094348.1"/>
</dbReference>
<keyword evidence="3 6" id="KW-0812">Transmembrane</keyword>
<feature type="transmembrane region" description="Helical" evidence="6">
    <location>
        <begin position="300"/>
        <end position="320"/>
    </location>
</feature>
<keyword evidence="5 6" id="KW-0472">Membrane</keyword>
<evidence type="ECO:0000313" key="9">
    <source>
        <dbReference type="Proteomes" id="UP000830343"/>
    </source>
</evidence>
<keyword evidence="2" id="KW-1003">Cell membrane</keyword>
<dbReference type="PANTHER" id="PTHR30619:SF7">
    <property type="entry name" value="BETA-LACTAMASE DOMAIN PROTEIN"/>
    <property type="match status" value="1"/>
</dbReference>
<feature type="transmembrane region" description="Helical" evidence="6">
    <location>
        <begin position="37"/>
        <end position="56"/>
    </location>
</feature>
<dbReference type="PANTHER" id="PTHR30619">
    <property type="entry name" value="DNA INTERNALIZATION/COMPETENCE PROTEIN COMEC/REC2"/>
    <property type="match status" value="1"/>
</dbReference>
<feature type="transmembrane region" description="Helical" evidence="6">
    <location>
        <begin position="262"/>
        <end position="293"/>
    </location>
</feature>
<proteinExistence type="predicted"/>
<feature type="domain" description="Metallo-beta-lactamase" evidence="7">
    <location>
        <begin position="494"/>
        <end position="693"/>
    </location>
</feature>
<name>A0ABY3ZSA4_9STAP</name>
<reference evidence="8" key="1">
    <citation type="submission" date="2022-03" db="EMBL/GenBank/DDBJ databases">
        <authorList>
            <person name="Vrbovska V."/>
            <person name="Kovarovic V."/>
            <person name="Botka T."/>
            <person name="Pantucek R."/>
        </authorList>
    </citation>
    <scope>NUCLEOTIDE SEQUENCE</scope>
    <source>
        <strain evidence="8">CCM 2609</strain>
    </source>
</reference>
<feature type="transmembrane region" description="Helical" evidence="6">
    <location>
        <begin position="444"/>
        <end position="477"/>
    </location>
</feature>
<comment type="subcellular location">
    <subcellularLocation>
        <location evidence="1">Cell membrane</location>
        <topology evidence="1">Multi-pass membrane protein</topology>
    </subcellularLocation>
</comment>
<gene>
    <name evidence="8" type="ORF">MRZ06_06925</name>
</gene>
<organism evidence="8 9">
    <name type="scientific">Macrococcus armenti</name>
    <dbReference type="NCBI Taxonomy" id="2875764"/>
    <lineage>
        <taxon>Bacteria</taxon>
        <taxon>Bacillati</taxon>
        <taxon>Bacillota</taxon>
        <taxon>Bacilli</taxon>
        <taxon>Bacillales</taxon>
        <taxon>Staphylococcaceae</taxon>
        <taxon>Macrococcus</taxon>
    </lineage>
</organism>
<dbReference type="InterPro" id="IPR035681">
    <property type="entry name" value="ComA-like_MBL"/>
</dbReference>
<dbReference type="Gene3D" id="3.60.15.10">
    <property type="entry name" value="Ribonuclease Z/Hydroxyacylglutathione hydrolase-like"/>
    <property type="match status" value="1"/>
</dbReference>
<dbReference type="Pfam" id="PF03772">
    <property type="entry name" value="Competence"/>
    <property type="match status" value="1"/>
</dbReference>
<dbReference type="Pfam" id="PF00753">
    <property type="entry name" value="Lactamase_B"/>
    <property type="match status" value="1"/>
</dbReference>
<reference evidence="8" key="2">
    <citation type="submission" date="2022-04" db="EMBL/GenBank/DDBJ databases">
        <title>Antimicrobial genetic elements in methicillin-resistant Macrococcus armenti.</title>
        <authorList>
            <person name="Keller J.E."/>
            <person name="Schwendener S."/>
            <person name="Pantucek R."/>
            <person name="Perreten V."/>
        </authorList>
    </citation>
    <scope>NUCLEOTIDE SEQUENCE</scope>
    <source>
        <strain evidence="8">CCM 2609</strain>
    </source>
</reference>
<protein>
    <submittedName>
        <fullName evidence="8">DNA internalization-related competence protein ComEC/Rec2</fullName>
    </submittedName>
</protein>
<evidence type="ECO:0000259" key="7">
    <source>
        <dbReference type="SMART" id="SM00849"/>
    </source>
</evidence>
<evidence type="ECO:0000256" key="1">
    <source>
        <dbReference type="ARBA" id="ARBA00004651"/>
    </source>
</evidence>
<dbReference type="InterPro" id="IPR004797">
    <property type="entry name" value="Competence_ComEC/Rec2"/>
</dbReference>
<feature type="transmembrane region" description="Helical" evidence="6">
    <location>
        <begin position="229"/>
        <end position="250"/>
    </location>
</feature>
<evidence type="ECO:0000256" key="3">
    <source>
        <dbReference type="ARBA" id="ARBA00022692"/>
    </source>
</evidence>
<dbReference type="InterPro" id="IPR004477">
    <property type="entry name" value="ComEC_N"/>
</dbReference>
<sequence>MGFIAVIVIICAVLCQHDTLSGVLLIPIAVAVLYKKGLIRFIYIYCVIFLSVYLFYAHHSFTRIVTDFNHHDIRELNTTGYFTPEFSVDGNLLMGDIVAHKEKYKFIYKIKSKSEQRQFKRGQHVYQRCHINGEFQSPLPNTNISGFHFDEYLYYGAYNGTLAIDNINFHSCREKVLNFIEYIRLYRFQIGETMMQQLKYGAYITALTTGDTRYIEYEKLNDLKTLGIYHLYAISGSHVALITVQLYFLLKRIYIPIHICKAIILLLLPVYVILTGEAPAVVRAALFMAFLLIKPKSISMLDALCITFIVNLMITPFAIYDIGFQLSYVICFSFIFILQRFTLTVFQLFILTNIISQIATLPMLYYHFNIVYFIGLITNLLFIPLFSLIIFPLCTLTLLFYLLFNHIPTLMNILTTWAFQLHDSCISIFMMVNPLSLVIKSQPLIYYVTMMVALLYIFHSRVSIRFITCSFLLILFLISRTVNEDALHVLDVGQGDAIVIEQQGKVRMIDTGGKVDFNKGWEKRHETRTISEKVILPFLYNRGITQIDELILTHPDLDHIGEVERLIRLNIVKRIIINKTKMSLPKYASIIQLAKEKNVDIYDESEVRVKGMTFIAAHDGQDINDESIVTFVQGNQLNVLLTGDLSKAQENNILSQIKSRIDVVKIGHHGSDTSTSDALLKREFKTALISAGRNNLYGHPHRETITRLHQYGKQIYNTQSDGRITVKLNSEEITTMRNELIKQ</sequence>
<dbReference type="SMART" id="SM00849">
    <property type="entry name" value="Lactamase_B"/>
    <property type="match status" value="1"/>
</dbReference>